<evidence type="ECO:0000256" key="9">
    <source>
        <dbReference type="HAMAP-Rule" id="MF_01465"/>
    </source>
</evidence>
<comment type="similarity">
    <text evidence="2 9 12">Belongs to the SecY/SEC61-alpha family.</text>
</comment>
<dbReference type="Proteomes" id="UP001526426">
    <property type="component" value="Unassembled WGS sequence"/>
</dbReference>
<keyword evidence="3 9" id="KW-0813">Transport</keyword>
<dbReference type="Pfam" id="PF00344">
    <property type="entry name" value="SecY"/>
    <property type="match status" value="1"/>
</dbReference>
<feature type="transmembrane region" description="Helical" evidence="9">
    <location>
        <begin position="364"/>
        <end position="382"/>
    </location>
</feature>
<comment type="subunit">
    <text evidence="9">Component of the Sec protein translocase complex. Heterotrimer consisting of SecY, SecE and SecG subunits. The heterotrimers can form oligomers, although 1 heterotrimer is thought to be able to translocate proteins. Interacts with the ribosome. Interacts with SecDF, and other proteins may be involved. Interacts with SecA.</text>
</comment>
<comment type="subcellular location">
    <subcellularLocation>
        <location evidence="9">Cell inner membrane</location>
        <topology evidence="9">Multi-pass membrane protein</topology>
    </subcellularLocation>
    <subcellularLocation>
        <location evidence="9">Cellular thylakoid membrane</location>
        <topology evidence="9">Multi-pass membrane protein</topology>
    </subcellularLocation>
    <subcellularLocation>
        <location evidence="1 11">Membrane</location>
        <topology evidence="1 11">Multi-pass membrane protein</topology>
    </subcellularLocation>
</comment>
<name>A0ABT3L0Y8_9CYAN</name>
<feature type="transmembrane region" description="Helical" evidence="9">
    <location>
        <begin position="394"/>
        <end position="418"/>
    </location>
</feature>
<evidence type="ECO:0000313" key="14">
    <source>
        <dbReference type="Proteomes" id="UP001526426"/>
    </source>
</evidence>
<evidence type="ECO:0000256" key="11">
    <source>
        <dbReference type="RuleBase" id="RU003484"/>
    </source>
</evidence>
<reference evidence="13 14" key="1">
    <citation type="submission" date="2021-08" db="EMBL/GenBank/DDBJ databases">
        <title>Draft genome sequence of Spirulina subsalsa with high tolerance to salinity and hype-accumulation of phycocyanin.</title>
        <authorList>
            <person name="Pei H."/>
            <person name="Jiang L."/>
        </authorList>
    </citation>
    <scope>NUCLEOTIDE SEQUENCE [LARGE SCALE GENOMIC DNA]</scope>
    <source>
        <strain evidence="13 14">FACHB-351</strain>
    </source>
</reference>
<dbReference type="PROSITE" id="PS00756">
    <property type="entry name" value="SECY_2"/>
    <property type="match status" value="1"/>
</dbReference>
<feature type="transmembrane region" description="Helical" evidence="9">
    <location>
        <begin position="306"/>
        <end position="328"/>
    </location>
</feature>
<keyword evidence="9" id="KW-0997">Cell inner membrane</keyword>
<sequence>MQMAQAAGLRGRLLVTLGLLILVRLGVYVPIPGVDRPRFLAEIEGSPVIGFLDVFSGGGLSLLGIFALGILPFINASIIMQLLTAALPSLENLQKNEGEAGRRKISQITRYVATGWAALQSTMLAVWVQNYAINPGPVFFVQTVLAFTAGAMFVMWVSELITERGIGNGASLLIFVNIVAVLPMILGNTIGFAQEDEQGIVKVVILLLSFLAMIVGIVFVQEGTRRIPIISARRQVGRRLYRERKNYLPLRLNQGGVMPIIFASAVLFLPASLEQFTRTGEGFVGQLHQVFGPIANALRFDGPTPWIYVLVFFTLIVFFSYFYASLIVNPVDMSQNLKKMGTSIPGIRPGKATSEYLERVINRLTFLGAMFLGVVSTVPTAIESATGVETLRGLGSTSLLILVGVAIDTAKQIQTYVISQRYEGMVKK</sequence>
<feature type="transmembrane region" description="Helical" evidence="9">
    <location>
        <begin position="170"/>
        <end position="193"/>
    </location>
</feature>
<feature type="transmembrane region" description="Helical" evidence="9">
    <location>
        <begin position="108"/>
        <end position="127"/>
    </location>
</feature>
<evidence type="ECO:0000256" key="6">
    <source>
        <dbReference type="ARBA" id="ARBA00022989"/>
    </source>
</evidence>
<evidence type="ECO:0000256" key="3">
    <source>
        <dbReference type="ARBA" id="ARBA00022448"/>
    </source>
</evidence>
<evidence type="ECO:0000256" key="4">
    <source>
        <dbReference type="ARBA" id="ARBA00022692"/>
    </source>
</evidence>
<feature type="transmembrane region" description="Helical" evidence="9">
    <location>
        <begin position="199"/>
        <end position="220"/>
    </location>
</feature>
<protein>
    <recommendedName>
        <fullName evidence="9 10">Protein translocase subunit SecY</fullName>
    </recommendedName>
</protein>
<dbReference type="PROSITE" id="PS00755">
    <property type="entry name" value="SECY_1"/>
    <property type="match status" value="1"/>
</dbReference>
<feature type="transmembrane region" description="Helical" evidence="9">
    <location>
        <begin position="12"/>
        <end position="31"/>
    </location>
</feature>
<evidence type="ECO:0000256" key="10">
    <source>
        <dbReference type="RuleBase" id="RU000537"/>
    </source>
</evidence>
<accession>A0ABT3L0Y8</accession>
<evidence type="ECO:0000256" key="12">
    <source>
        <dbReference type="RuleBase" id="RU004349"/>
    </source>
</evidence>
<dbReference type="PANTHER" id="PTHR10906">
    <property type="entry name" value="SECY/SEC61-ALPHA FAMILY MEMBER"/>
    <property type="match status" value="1"/>
</dbReference>
<comment type="function">
    <text evidence="9 10">The central subunit of the protein translocation channel SecYEG. Consists of two halves formed by TMs 1-5 and 6-10. These two domains form a lateral gate at the front which open onto the bilayer between TMs 2 and 7, and are clamped together by SecE at the back. The channel is closed by both a pore ring composed of hydrophobic SecY resides and a short helix (helix 2A) on the extracellular side of the membrane which forms a plug. The plug probably moves laterally to allow the channel to open. The ring and the pore may move independently.</text>
</comment>
<keyword evidence="6 9" id="KW-1133">Transmembrane helix</keyword>
<keyword evidence="5 9" id="KW-0653">Protein transport</keyword>
<dbReference type="HAMAP" id="MF_01465">
    <property type="entry name" value="SecY"/>
    <property type="match status" value="1"/>
</dbReference>
<dbReference type="InterPro" id="IPR023201">
    <property type="entry name" value="SecY_dom_sf"/>
</dbReference>
<comment type="caution">
    <text evidence="9">Lacks conserved residue(s) required for the propagation of feature annotation.</text>
</comment>
<feature type="transmembrane region" description="Helical" evidence="9">
    <location>
        <begin position="139"/>
        <end position="158"/>
    </location>
</feature>
<keyword evidence="7 9" id="KW-0811">Translocation</keyword>
<gene>
    <name evidence="9 13" type="primary">secY</name>
    <name evidence="13" type="ORF">K4A83_02440</name>
</gene>
<dbReference type="Gene3D" id="1.10.3370.10">
    <property type="entry name" value="SecY subunit domain"/>
    <property type="match status" value="1"/>
</dbReference>
<evidence type="ECO:0000256" key="5">
    <source>
        <dbReference type="ARBA" id="ARBA00022927"/>
    </source>
</evidence>
<dbReference type="InterPro" id="IPR030659">
    <property type="entry name" value="SecY_CS"/>
</dbReference>
<keyword evidence="9" id="KW-1003">Cell membrane</keyword>
<organism evidence="13 14">
    <name type="scientific">Spirulina subsalsa FACHB-351</name>
    <dbReference type="NCBI Taxonomy" id="234711"/>
    <lineage>
        <taxon>Bacteria</taxon>
        <taxon>Bacillati</taxon>
        <taxon>Cyanobacteriota</taxon>
        <taxon>Cyanophyceae</taxon>
        <taxon>Spirulinales</taxon>
        <taxon>Spirulinaceae</taxon>
        <taxon>Spirulina</taxon>
    </lineage>
</organism>
<evidence type="ECO:0000256" key="7">
    <source>
        <dbReference type="ARBA" id="ARBA00023010"/>
    </source>
</evidence>
<dbReference type="InterPro" id="IPR026593">
    <property type="entry name" value="SecY"/>
</dbReference>
<dbReference type="InterPro" id="IPR002208">
    <property type="entry name" value="SecY/SEC61-alpha"/>
</dbReference>
<keyword evidence="8 9" id="KW-0472">Membrane</keyword>
<evidence type="ECO:0000313" key="13">
    <source>
        <dbReference type="EMBL" id="MCW6035132.1"/>
    </source>
</evidence>
<dbReference type="NCBIfam" id="TIGR00967">
    <property type="entry name" value="3a0501s007"/>
    <property type="match status" value="1"/>
</dbReference>
<evidence type="ECO:0000256" key="8">
    <source>
        <dbReference type="ARBA" id="ARBA00023136"/>
    </source>
</evidence>
<keyword evidence="14" id="KW-1185">Reference proteome</keyword>
<evidence type="ECO:0000256" key="1">
    <source>
        <dbReference type="ARBA" id="ARBA00004141"/>
    </source>
</evidence>
<proteinExistence type="inferred from homology"/>
<comment type="caution">
    <text evidence="13">The sequence shown here is derived from an EMBL/GenBank/DDBJ whole genome shotgun (WGS) entry which is preliminary data.</text>
</comment>
<dbReference type="PRINTS" id="PR00303">
    <property type="entry name" value="SECYTRNLCASE"/>
</dbReference>
<evidence type="ECO:0000256" key="2">
    <source>
        <dbReference type="ARBA" id="ARBA00005751"/>
    </source>
</evidence>
<feature type="transmembrane region" description="Helical" evidence="9">
    <location>
        <begin position="248"/>
        <end position="269"/>
    </location>
</feature>
<dbReference type="PIRSF" id="PIRSF004557">
    <property type="entry name" value="SecY"/>
    <property type="match status" value="1"/>
</dbReference>
<dbReference type="EMBL" id="JAIHOM010000007">
    <property type="protein sequence ID" value="MCW6035132.1"/>
    <property type="molecule type" value="Genomic_DNA"/>
</dbReference>
<dbReference type="SUPFAM" id="SSF103491">
    <property type="entry name" value="Preprotein translocase SecY subunit"/>
    <property type="match status" value="1"/>
</dbReference>
<keyword evidence="4 9" id="KW-0812">Transmembrane</keyword>
<keyword evidence="9" id="KW-0793">Thylakoid</keyword>